<dbReference type="AlphaFoldDB" id="B9RXM5"/>
<name>B9RXM5_RICCO</name>
<evidence type="ECO:0000313" key="2">
    <source>
        <dbReference type="EMBL" id="EEF43881.1"/>
    </source>
</evidence>
<dbReference type="EMBL" id="EQ973828">
    <property type="protein sequence ID" value="EEF43881.1"/>
    <property type="molecule type" value="Genomic_DNA"/>
</dbReference>
<proteinExistence type="predicted"/>
<gene>
    <name evidence="2" type="ORF">RCOM_0904930</name>
</gene>
<evidence type="ECO:0000256" key="1">
    <source>
        <dbReference type="SAM" id="MobiDB-lite"/>
    </source>
</evidence>
<sequence>MMMKKRKKKEKKKRRSKALKIPPLDEKKQPKEVIFSKLMVRFTELGLEKERW</sequence>
<organism evidence="2 3">
    <name type="scientific">Ricinus communis</name>
    <name type="common">Castor bean</name>
    <dbReference type="NCBI Taxonomy" id="3988"/>
    <lineage>
        <taxon>Eukaryota</taxon>
        <taxon>Viridiplantae</taxon>
        <taxon>Streptophyta</taxon>
        <taxon>Embryophyta</taxon>
        <taxon>Tracheophyta</taxon>
        <taxon>Spermatophyta</taxon>
        <taxon>Magnoliopsida</taxon>
        <taxon>eudicotyledons</taxon>
        <taxon>Gunneridae</taxon>
        <taxon>Pentapetalae</taxon>
        <taxon>rosids</taxon>
        <taxon>fabids</taxon>
        <taxon>Malpighiales</taxon>
        <taxon>Euphorbiaceae</taxon>
        <taxon>Acalyphoideae</taxon>
        <taxon>Acalypheae</taxon>
        <taxon>Ricinus</taxon>
    </lineage>
</organism>
<reference evidence="3" key="1">
    <citation type="journal article" date="2010" name="Nat. Biotechnol.">
        <title>Draft genome sequence of the oilseed species Ricinus communis.</title>
        <authorList>
            <person name="Chan A.P."/>
            <person name="Crabtree J."/>
            <person name="Zhao Q."/>
            <person name="Lorenzi H."/>
            <person name="Orvis J."/>
            <person name="Puiu D."/>
            <person name="Melake-Berhan A."/>
            <person name="Jones K.M."/>
            <person name="Redman J."/>
            <person name="Chen G."/>
            <person name="Cahoon E.B."/>
            <person name="Gedil M."/>
            <person name="Stanke M."/>
            <person name="Haas B.J."/>
            <person name="Wortman J.R."/>
            <person name="Fraser-Liggett C.M."/>
            <person name="Ravel J."/>
            <person name="Rabinowicz P.D."/>
        </authorList>
    </citation>
    <scope>NUCLEOTIDE SEQUENCE [LARGE SCALE GENOMIC DNA]</scope>
    <source>
        <strain evidence="3">cv. Hale</strain>
    </source>
</reference>
<dbReference type="Proteomes" id="UP000008311">
    <property type="component" value="Unassembled WGS sequence"/>
</dbReference>
<feature type="compositionally biased region" description="Basic residues" evidence="1">
    <location>
        <begin position="1"/>
        <end position="18"/>
    </location>
</feature>
<dbReference type="InParanoid" id="B9RXM5"/>
<protein>
    <submittedName>
        <fullName evidence="2">Uncharacterized protein</fullName>
    </submittedName>
</protein>
<accession>B9RXM5</accession>
<feature type="region of interest" description="Disordered" evidence="1">
    <location>
        <begin position="1"/>
        <end position="23"/>
    </location>
</feature>
<evidence type="ECO:0000313" key="3">
    <source>
        <dbReference type="Proteomes" id="UP000008311"/>
    </source>
</evidence>
<keyword evidence="3" id="KW-1185">Reference proteome</keyword>